<feature type="compositionally biased region" description="Basic and acidic residues" evidence="1">
    <location>
        <begin position="93"/>
        <end position="107"/>
    </location>
</feature>
<protein>
    <recommendedName>
        <fullName evidence="4">Chromosomal protein MC1 domain-containing protein</fullName>
    </recommendedName>
</protein>
<dbReference type="GeneID" id="80558209"/>
<feature type="region of interest" description="Disordered" evidence="1">
    <location>
        <begin position="1"/>
        <end position="123"/>
    </location>
</feature>
<dbReference type="InterPro" id="IPR036620">
    <property type="entry name" value="MC1_sf"/>
</dbReference>
<keyword evidence="3" id="KW-1185">Reference proteome</keyword>
<reference evidence="2 3" key="1">
    <citation type="submission" date="2021-02" db="EMBL/GenBank/DDBJ databases">
        <title>Cotonvirus japonicus, which uses Golgi apparatus of host cells for its virion factory, phylogenetically links tailed tupanvirus and icosahedral mimivirus.</title>
        <authorList>
            <person name="Takahashi H."/>
            <person name="Fukaya S."/>
            <person name="Song C."/>
            <person name="Murata K."/>
            <person name="Takemura M."/>
        </authorList>
    </citation>
    <scope>NUCLEOTIDE SEQUENCE [LARGE SCALE GENOMIC DNA]</scope>
</reference>
<feature type="compositionally biased region" description="Low complexity" evidence="1">
    <location>
        <begin position="38"/>
        <end position="92"/>
    </location>
</feature>
<evidence type="ECO:0000256" key="1">
    <source>
        <dbReference type="SAM" id="MobiDB-lite"/>
    </source>
</evidence>
<sequence length="267" mass="29355">MSPRVKKTSNKTQETVSEDHSEKMSEDMPKVTKKNTKSKTQSGGKTVSKSTKSSGSTKSTGTSKNSKSNSGSKKNKTMSSGKKTSSKNTSTEKASKERYFKLIDPKTNKSFGRYTGGTPKQAASKGFTKIVHNIQTEKGKVPKDFLKEIYLRESTRGSPRKIYGYKAQRQELAKPQSIDIKGSDGKVKRITYRYRNKIHKINKPLPNQFGASKVSRNGKKSTSDSKKNTKSSGSKRNGKSMSKNSGSKKSVGKSTQQKKNNSSKASN</sequence>
<accession>A0ABM7NS68</accession>
<dbReference type="EMBL" id="AP024483">
    <property type="protein sequence ID" value="BCS83004.1"/>
    <property type="molecule type" value="Genomic_DNA"/>
</dbReference>
<feature type="compositionally biased region" description="Low complexity" evidence="1">
    <location>
        <begin position="230"/>
        <end position="267"/>
    </location>
</feature>
<dbReference type="RefSeq" id="YP_010841612.1">
    <property type="nucleotide sequence ID" value="NC_079139.1"/>
</dbReference>
<dbReference type="Proteomes" id="UP001321479">
    <property type="component" value="Segment"/>
</dbReference>
<feature type="region of interest" description="Disordered" evidence="1">
    <location>
        <begin position="166"/>
        <end position="267"/>
    </location>
</feature>
<evidence type="ECO:0008006" key="4">
    <source>
        <dbReference type="Google" id="ProtNLM"/>
    </source>
</evidence>
<dbReference type="Gene3D" id="3.10.470.10">
    <property type="entry name" value="Chromosomal protein MC1"/>
    <property type="match status" value="1"/>
</dbReference>
<evidence type="ECO:0000313" key="3">
    <source>
        <dbReference type="Proteomes" id="UP001321479"/>
    </source>
</evidence>
<feature type="compositionally biased region" description="Basic residues" evidence="1">
    <location>
        <begin position="188"/>
        <end position="202"/>
    </location>
</feature>
<proteinExistence type="predicted"/>
<dbReference type="SUPFAM" id="SSF102875">
    <property type="entry name" value="Chromosomal protein MC1"/>
    <property type="match status" value="1"/>
</dbReference>
<feature type="compositionally biased region" description="Basic and acidic residues" evidence="1">
    <location>
        <begin position="17"/>
        <end position="30"/>
    </location>
</feature>
<name>A0ABM7NS68_9VIRU</name>
<organism evidence="2 3">
    <name type="scientific">Cotonvirus japonicus</name>
    <dbReference type="NCBI Taxonomy" id="2811091"/>
    <lineage>
        <taxon>Viruses</taxon>
        <taxon>Varidnaviria</taxon>
        <taxon>Bamfordvirae</taxon>
        <taxon>Nucleocytoviricota</taxon>
        <taxon>Megaviricetes</taxon>
        <taxon>Imitervirales</taxon>
        <taxon>Mimiviridae</taxon>
        <taxon>Megamimivirinae</taxon>
        <taxon>Cotonvirus</taxon>
        <taxon>Cotonvirus japonicum</taxon>
    </lineage>
</organism>
<evidence type="ECO:0000313" key="2">
    <source>
        <dbReference type="EMBL" id="BCS83004.1"/>
    </source>
</evidence>